<dbReference type="Pfam" id="PF02518">
    <property type="entry name" value="HATPase_c"/>
    <property type="match status" value="1"/>
</dbReference>
<dbReference type="CDD" id="cd00075">
    <property type="entry name" value="HATPase"/>
    <property type="match status" value="1"/>
</dbReference>
<dbReference type="SUPFAM" id="SSF55874">
    <property type="entry name" value="ATPase domain of HSP90 chaperone/DNA topoisomerase II/histidine kinase"/>
    <property type="match status" value="1"/>
</dbReference>
<dbReference type="PROSITE" id="PS50109">
    <property type="entry name" value="HIS_KIN"/>
    <property type="match status" value="1"/>
</dbReference>
<evidence type="ECO:0000256" key="8">
    <source>
        <dbReference type="SAM" id="Phobius"/>
    </source>
</evidence>
<dbReference type="EMBL" id="PCPP01000001">
    <property type="protein sequence ID" value="PRB85371.1"/>
    <property type="molecule type" value="Genomic_DNA"/>
</dbReference>
<keyword evidence="12" id="KW-1185">Reference proteome</keyword>
<keyword evidence="3" id="KW-0597">Phosphoprotein</keyword>
<dbReference type="Proteomes" id="UP000238534">
    <property type="component" value="Unassembled WGS sequence"/>
</dbReference>
<reference evidence="12 13" key="1">
    <citation type="submission" date="2017-09" db="EMBL/GenBank/DDBJ databases">
        <title>Genomic, metabolic, and phenotypic characteristics of bacterial isolates from the natural microbiome of the model nematode Caenorhabditis elegans.</title>
        <authorList>
            <person name="Zimmermann J."/>
            <person name="Obeng N."/>
            <person name="Yang W."/>
            <person name="Obeng O."/>
            <person name="Kissoyan K."/>
            <person name="Pees B."/>
            <person name="Dirksen P."/>
            <person name="Hoppner M."/>
            <person name="Franke A."/>
            <person name="Rosenstiel P."/>
            <person name="Leippe M."/>
            <person name="Dierking K."/>
            <person name="Kaleta C."/>
            <person name="Schulenburg H."/>
        </authorList>
    </citation>
    <scope>NUCLEOTIDE SEQUENCE [LARGE SCALE GENOMIC DNA]</scope>
    <source>
        <strain evidence="10 13">MYb25</strain>
        <strain evidence="11 12">MYb44</strain>
    </source>
</reference>
<dbReference type="InterPro" id="IPR003594">
    <property type="entry name" value="HATPase_dom"/>
</dbReference>
<evidence type="ECO:0000256" key="5">
    <source>
        <dbReference type="ARBA" id="ARBA00022692"/>
    </source>
</evidence>
<evidence type="ECO:0000313" key="10">
    <source>
        <dbReference type="EMBL" id="PRB85371.1"/>
    </source>
</evidence>
<dbReference type="PANTHER" id="PTHR45436">
    <property type="entry name" value="SENSOR HISTIDINE KINASE YKOH"/>
    <property type="match status" value="1"/>
</dbReference>
<evidence type="ECO:0000313" key="12">
    <source>
        <dbReference type="Proteomes" id="UP000238325"/>
    </source>
</evidence>
<evidence type="ECO:0000256" key="7">
    <source>
        <dbReference type="ARBA" id="ARBA00022989"/>
    </source>
</evidence>
<accession>A0A2S9CY24</accession>
<dbReference type="SUPFAM" id="SSF47384">
    <property type="entry name" value="Homodimeric domain of signal transducing histidine kinase"/>
    <property type="match status" value="1"/>
</dbReference>
<proteinExistence type="predicted"/>
<dbReference type="RefSeq" id="WP_105682306.1">
    <property type="nucleotide sequence ID" value="NZ_JBBGZD010000001.1"/>
</dbReference>
<gene>
    <name evidence="10" type="ORF">CQ022_03685</name>
    <name evidence="11" type="ORF">CQ033_09305</name>
</gene>
<dbReference type="EC" id="2.7.13.3" evidence="2"/>
<dbReference type="OrthoDB" id="1522504at2"/>
<dbReference type="CDD" id="cd00082">
    <property type="entry name" value="HisKA"/>
    <property type="match status" value="1"/>
</dbReference>
<evidence type="ECO:0000256" key="1">
    <source>
        <dbReference type="ARBA" id="ARBA00000085"/>
    </source>
</evidence>
<keyword evidence="7 8" id="KW-1133">Transmembrane helix</keyword>
<dbReference type="InterPro" id="IPR005467">
    <property type="entry name" value="His_kinase_dom"/>
</dbReference>
<dbReference type="InterPro" id="IPR036097">
    <property type="entry name" value="HisK_dim/P_sf"/>
</dbReference>
<comment type="caution">
    <text evidence="10">The sequence shown here is derived from an EMBL/GenBank/DDBJ whole genome shotgun (WGS) entry which is preliminary data.</text>
</comment>
<keyword evidence="6 10" id="KW-0418">Kinase</keyword>
<evidence type="ECO:0000313" key="11">
    <source>
        <dbReference type="EMBL" id="PRB90909.1"/>
    </source>
</evidence>
<dbReference type="Gene3D" id="1.10.287.130">
    <property type="match status" value="1"/>
</dbReference>
<dbReference type="Gene3D" id="3.30.565.10">
    <property type="entry name" value="Histidine kinase-like ATPase, C-terminal domain"/>
    <property type="match status" value="1"/>
</dbReference>
<dbReference type="GO" id="GO:0005886">
    <property type="term" value="C:plasma membrane"/>
    <property type="evidence" value="ECO:0007669"/>
    <property type="project" value="TreeGrafter"/>
</dbReference>
<comment type="catalytic activity">
    <reaction evidence="1">
        <text>ATP + protein L-histidine = ADP + protein N-phospho-L-histidine.</text>
        <dbReference type="EC" id="2.7.13.3"/>
    </reaction>
</comment>
<dbReference type="SMART" id="SM00387">
    <property type="entry name" value="HATPase_c"/>
    <property type="match status" value="1"/>
</dbReference>
<dbReference type="SMART" id="SM00388">
    <property type="entry name" value="HisKA"/>
    <property type="match status" value="1"/>
</dbReference>
<feature type="transmembrane region" description="Helical" evidence="8">
    <location>
        <begin position="140"/>
        <end position="161"/>
    </location>
</feature>
<evidence type="ECO:0000256" key="6">
    <source>
        <dbReference type="ARBA" id="ARBA00022777"/>
    </source>
</evidence>
<feature type="domain" description="Histidine kinase" evidence="9">
    <location>
        <begin position="228"/>
        <end position="428"/>
    </location>
</feature>
<dbReference type="EMBL" id="PCPH01000002">
    <property type="protein sequence ID" value="PRB90909.1"/>
    <property type="molecule type" value="Genomic_DNA"/>
</dbReference>
<evidence type="ECO:0000256" key="4">
    <source>
        <dbReference type="ARBA" id="ARBA00022679"/>
    </source>
</evidence>
<dbReference type="AlphaFoldDB" id="A0A2S9CY24"/>
<dbReference type="InterPro" id="IPR050428">
    <property type="entry name" value="TCS_sensor_his_kinase"/>
</dbReference>
<keyword evidence="8" id="KW-0472">Membrane</keyword>
<organism evidence="10 13">
    <name type="scientific">Chryseobacterium culicis</name>
    <dbReference type="NCBI Taxonomy" id="680127"/>
    <lineage>
        <taxon>Bacteria</taxon>
        <taxon>Pseudomonadati</taxon>
        <taxon>Bacteroidota</taxon>
        <taxon>Flavobacteriia</taxon>
        <taxon>Flavobacteriales</taxon>
        <taxon>Weeksellaceae</taxon>
        <taxon>Chryseobacterium group</taxon>
        <taxon>Chryseobacterium</taxon>
    </lineage>
</organism>
<feature type="transmembrane region" description="Helical" evidence="8">
    <location>
        <begin position="12"/>
        <end position="30"/>
    </location>
</feature>
<name>A0A2S9CY24_CHRCI</name>
<dbReference type="InterPro" id="IPR003661">
    <property type="entry name" value="HisK_dim/P_dom"/>
</dbReference>
<dbReference type="Proteomes" id="UP000238325">
    <property type="component" value="Unassembled WGS sequence"/>
</dbReference>
<dbReference type="Pfam" id="PF00512">
    <property type="entry name" value="HisKA"/>
    <property type="match status" value="1"/>
</dbReference>
<keyword evidence="4" id="KW-0808">Transferase</keyword>
<keyword evidence="5 8" id="KW-0812">Transmembrane</keyword>
<protein>
    <recommendedName>
        <fullName evidence="2">histidine kinase</fullName>
        <ecNumber evidence="2">2.7.13.3</ecNumber>
    </recommendedName>
</protein>
<evidence type="ECO:0000313" key="13">
    <source>
        <dbReference type="Proteomes" id="UP000238534"/>
    </source>
</evidence>
<sequence length="428" mass="49832">MKPLLTKTTKPFLIYVLIVLMISIPVYYFVVDTIWKNELDEHNQIIVEKTAYEFNQLKLSEEALDKSLELWNHIQPETNIEKISSNQIKRDTVYTYEKHLPFISEQKKERYRCLKKVVYLQNKPYLFTIQTNIEESHETIAIIAMITIFFFVVIVLGLLYLNRRLSSSIWKPFRSTLDQLKTFNLNSQNTIEFPASDTTEFEELNQSLYKLIERNVSTYKTQKEFTENASHELQTPLAIIKNKLDLLLQDQNLTEKQYTIAEDMNKALTRSSRINKNLLLLAKIDNNQFDSSEIISFDHLLHQSIDILEEHFEQKNISLTKHISNEVQVSGNNILAEILINNLIINAIRHTTAGGSISLQLTDSVFEVSNSGTEKLNTDLLFKRFSKLSTDSNGSGLGLSIIQEICRFHHWTITYRFENHHHIFAVKL</sequence>
<evidence type="ECO:0000259" key="9">
    <source>
        <dbReference type="PROSITE" id="PS50109"/>
    </source>
</evidence>
<dbReference type="InterPro" id="IPR036890">
    <property type="entry name" value="HATPase_C_sf"/>
</dbReference>
<evidence type="ECO:0000256" key="2">
    <source>
        <dbReference type="ARBA" id="ARBA00012438"/>
    </source>
</evidence>
<dbReference type="GO" id="GO:0000155">
    <property type="term" value="F:phosphorelay sensor kinase activity"/>
    <property type="evidence" value="ECO:0007669"/>
    <property type="project" value="InterPro"/>
</dbReference>
<dbReference type="PANTHER" id="PTHR45436:SF5">
    <property type="entry name" value="SENSOR HISTIDINE KINASE TRCS"/>
    <property type="match status" value="1"/>
</dbReference>
<evidence type="ECO:0000256" key="3">
    <source>
        <dbReference type="ARBA" id="ARBA00022553"/>
    </source>
</evidence>